<accession>A0A9D4LJ78</accession>
<reference evidence="2" key="2">
    <citation type="submission" date="2020-11" db="EMBL/GenBank/DDBJ databases">
        <authorList>
            <person name="McCartney M.A."/>
            <person name="Auch B."/>
            <person name="Kono T."/>
            <person name="Mallez S."/>
            <person name="Becker A."/>
            <person name="Gohl D.M."/>
            <person name="Silverstein K.A.T."/>
            <person name="Koren S."/>
            <person name="Bechman K.B."/>
            <person name="Herman A."/>
            <person name="Abrahante J.E."/>
            <person name="Garbe J."/>
        </authorList>
    </citation>
    <scope>NUCLEOTIDE SEQUENCE</scope>
    <source>
        <strain evidence="2">Duluth1</strain>
        <tissue evidence="2">Whole animal</tissue>
    </source>
</reference>
<feature type="region of interest" description="Disordered" evidence="1">
    <location>
        <begin position="1"/>
        <end position="40"/>
    </location>
</feature>
<proteinExistence type="predicted"/>
<protein>
    <submittedName>
        <fullName evidence="2">Uncharacterized protein</fullName>
    </submittedName>
</protein>
<feature type="compositionally biased region" description="Polar residues" evidence="1">
    <location>
        <begin position="26"/>
        <end position="35"/>
    </location>
</feature>
<sequence>MAPDGRMDGQRQTNIFPPMARDKEGTQPSSNSTTPAGFPHPHQPTLPKLSFFKPPRNSPIFLSKDGENTHTVVCGIIITRPTVQYILQWINILTKFHKHWMKTVASTVYTNKLLMIFQLFDQMINILTKFHKDWITTVTSTAYTNKLLTDGRTHAHTTDAGHHTVT</sequence>
<dbReference type="AlphaFoldDB" id="A0A9D4LJ78"/>
<evidence type="ECO:0000313" key="2">
    <source>
        <dbReference type="EMBL" id="KAH3859030.1"/>
    </source>
</evidence>
<evidence type="ECO:0000313" key="3">
    <source>
        <dbReference type="Proteomes" id="UP000828390"/>
    </source>
</evidence>
<comment type="caution">
    <text evidence="2">The sequence shown here is derived from an EMBL/GenBank/DDBJ whole genome shotgun (WGS) entry which is preliminary data.</text>
</comment>
<organism evidence="2 3">
    <name type="scientific">Dreissena polymorpha</name>
    <name type="common">Zebra mussel</name>
    <name type="synonym">Mytilus polymorpha</name>
    <dbReference type="NCBI Taxonomy" id="45954"/>
    <lineage>
        <taxon>Eukaryota</taxon>
        <taxon>Metazoa</taxon>
        <taxon>Spiralia</taxon>
        <taxon>Lophotrochozoa</taxon>
        <taxon>Mollusca</taxon>
        <taxon>Bivalvia</taxon>
        <taxon>Autobranchia</taxon>
        <taxon>Heteroconchia</taxon>
        <taxon>Euheterodonta</taxon>
        <taxon>Imparidentia</taxon>
        <taxon>Neoheterodontei</taxon>
        <taxon>Myida</taxon>
        <taxon>Dreissenoidea</taxon>
        <taxon>Dreissenidae</taxon>
        <taxon>Dreissena</taxon>
    </lineage>
</organism>
<evidence type="ECO:0000256" key="1">
    <source>
        <dbReference type="SAM" id="MobiDB-lite"/>
    </source>
</evidence>
<keyword evidence="3" id="KW-1185">Reference proteome</keyword>
<gene>
    <name evidence="2" type="ORF">DPMN_101676</name>
</gene>
<dbReference type="EMBL" id="JAIWYP010000003">
    <property type="protein sequence ID" value="KAH3859030.1"/>
    <property type="molecule type" value="Genomic_DNA"/>
</dbReference>
<reference evidence="2" key="1">
    <citation type="journal article" date="2019" name="bioRxiv">
        <title>The Genome of the Zebra Mussel, Dreissena polymorpha: A Resource for Invasive Species Research.</title>
        <authorList>
            <person name="McCartney M.A."/>
            <person name="Auch B."/>
            <person name="Kono T."/>
            <person name="Mallez S."/>
            <person name="Zhang Y."/>
            <person name="Obille A."/>
            <person name="Becker A."/>
            <person name="Abrahante J.E."/>
            <person name="Garbe J."/>
            <person name="Badalamenti J.P."/>
            <person name="Herman A."/>
            <person name="Mangelson H."/>
            <person name="Liachko I."/>
            <person name="Sullivan S."/>
            <person name="Sone E.D."/>
            <person name="Koren S."/>
            <person name="Silverstein K.A.T."/>
            <person name="Beckman K.B."/>
            <person name="Gohl D.M."/>
        </authorList>
    </citation>
    <scope>NUCLEOTIDE SEQUENCE</scope>
    <source>
        <strain evidence="2">Duluth1</strain>
        <tissue evidence="2">Whole animal</tissue>
    </source>
</reference>
<name>A0A9D4LJ78_DREPO</name>
<dbReference type="Proteomes" id="UP000828390">
    <property type="component" value="Unassembled WGS sequence"/>
</dbReference>